<organism evidence="1">
    <name type="scientific">marine sediment metagenome</name>
    <dbReference type="NCBI Taxonomy" id="412755"/>
    <lineage>
        <taxon>unclassified sequences</taxon>
        <taxon>metagenomes</taxon>
        <taxon>ecological metagenomes</taxon>
    </lineage>
</organism>
<dbReference type="InterPro" id="IPR035069">
    <property type="entry name" value="TTHA1013/TTHA0281-like"/>
</dbReference>
<dbReference type="SUPFAM" id="SSF143100">
    <property type="entry name" value="TTHA1013/TTHA0281-like"/>
    <property type="match status" value="1"/>
</dbReference>
<feature type="non-terminal residue" evidence="1">
    <location>
        <position position="100"/>
    </location>
</feature>
<evidence type="ECO:0000313" key="1">
    <source>
        <dbReference type="EMBL" id="GAI84341.1"/>
    </source>
</evidence>
<protein>
    <recommendedName>
        <fullName evidence="2">HicB-like antitoxin of toxin-antitoxin system domain-containing protein</fullName>
    </recommendedName>
</protein>
<comment type="caution">
    <text evidence="1">The sequence shown here is derived from an EMBL/GenBank/DDBJ whole genome shotgun (WGS) entry which is preliminary data.</text>
</comment>
<gene>
    <name evidence="1" type="ORF">S12H4_19515</name>
</gene>
<dbReference type="Gene3D" id="3.30.160.250">
    <property type="match status" value="1"/>
</dbReference>
<dbReference type="AlphaFoldDB" id="X1SYX1"/>
<reference evidence="1" key="1">
    <citation type="journal article" date="2014" name="Front. Microbiol.">
        <title>High frequency of phylogenetically diverse reductive dehalogenase-homologous genes in deep subseafloor sedimentary metagenomes.</title>
        <authorList>
            <person name="Kawai M."/>
            <person name="Futagami T."/>
            <person name="Toyoda A."/>
            <person name="Takaki Y."/>
            <person name="Nishi S."/>
            <person name="Hori S."/>
            <person name="Arai W."/>
            <person name="Tsubouchi T."/>
            <person name="Morono Y."/>
            <person name="Uchiyama I."/>
            <person name="Ito T."/>
            <person name="Fujiyama A."/>
            <person name="Inagaki F."/>
            <person name="Takami H."/>
        </authorList>
    </citation>
    <scope>NUCLEOTIDE SEQUENCE</scope>
    <source>
        <strain evidence="1">Expedition CK06-06</strain>
    </source>
</reference>
<dbReference type="EMBL" id="BARW01009767">
    <property type="protein sequence ID" value="GAI84341.1"/>
    <property type="molecule type" value="Genomic_DNA"/>
</dbReference>
<accession>X1SYX1</accession>
<sequence length="100" mass="11523">MRRKELRVLEKPIFVFTGVVIKENEGYSSLCLELDVASQGETIEEAKLNLMEAVTLYLETAIESNLPLIRPVLERENPINTRPNDVMKIFKMNIDFQVRA</sequence>
<proteinExistence type="predicted"/>
<evidence type="ECO:0008006" key="2">
    <source>
        <dbReference type="Google" id="ProtNLM"/>
    </source>
</evidence>
<name>X1SYX1_9ZZZZ</name>